<dbReference type="Proteomes" id="UP000300142">
    <property type="component" value="Unassembled WGS sequence"/>
</dbReference>
<reference evidence="2" key="1">
    <citation type="submission" date="2019-02" db="EMBL/GenBank/DDBJ databases">
        <title>Draft genome sequence of Sphaerospermopsis reniformis NIES-1949.</title>
        <authorList>
            <person name="Yamaguchi H."/>
            <person name="Suzuki S."/>
            <person name="Kawachi M."/>
        </authorList>
    </citation>
    <scope>NUCLEOTIDE SEQUENCE [LARGE SCALE GENOMIC DNA]</scope>
    <source>
        <strain evidence="2">NIES-1949</strain>
    </source>
</reference>
<evidence type="ECO:0000313" key="1">
    <source>
        <dbReference type="EMBL" id="GCL36422.1"/>
    </source>
</evidence>
<protein>
    <recommendedName>
        <fullName evidence="3">Exonuclease</fullName>
    </recommendedName>
</protein>
<comment type="caution">
    <text evidence="1">The sequence shown here is derived from an EMBL/GenBank/DDBJ whole genome shotgun (WGS) entry which is preliminary data.</text>
</comment>
<dbReference type="RefSeq" id="WP_137666954.1">
    <property type="nucleotide sequence ID" value="NZ_BJCE01000037.1"/>
</dbReference>
<dbReference type="PANTHER" id="PTHR31340">
    <property type="entry name" value="MITOCHONDRIAL GENOME MAINTENANCE EXONUCLEASE 1"/>
    <property type="match status" value="1"/>
</dbReference>
<keyword evidence="2" id="KW-1185">Reference proteome</keyword>
<gene>
    <name evidence="1" type="ORF">SR1949_15260</name>
</gene>
<sequence length="227" mass="26543">MLKNKLNLLPHYYGKLTRENGIGYLEDSRGIKLPSVTSILKADKPPIEKAQLKNWRQKVGNEEANRIIQASRQRGILIHQQIKNYFLDEPIICPEFIKPYWHNLLPILENIHNIRLIEANLFHYYLGYAGRVDCVANYCNIPCVIEFKTAERIKPLYDEPLQLAAYCGAVNRQYGLRIKNTLVIVTTPDEAIVHWLEPKEVMQKWHQWEKKVTEFWPNDGNSYQISA</sequence>
<organism evidence="1 2">
    <name type="scientific">Sphaerospermopsis reniformis</name>
    <dbReference type="NCBI Taxonomy" id="531300"/>
    <lineage>
        <taxon>Bacteria</taxon>
        <taxon>Bacillati</taxon>
        <taxon>Cyanobacteriota</taxon>
        <taxon>Cyanophyceae</taxon>
        <taxon>Nostocales</taxon>
        <taxon>Aphanizomenonaceae</taxon>
        <taxon>Sphaerospermopsis</taxon>
    </lineage>
</organism>
<dbReference type="GO" id="GO:0008297">
    <property type="term" value="F:single-stranded DNA exodeoxyribonuclease activity"/>
    <property type="evidence" value="ECO:0007669"/>
    <property type="project" value="TreeGrafter"/>
</dbReference>
<name>A0A479ZW35_9CYAN</name>
<dbReference type="PANTHER" id="PTHR31340:SF3">
    <property type="entry name" value="MITOCHONDRIAL GENOME MAINTENANCE EXONUCLEASE 1"/>
    <property type="match status" value="1"/>
</dbReference>
<dbReference type="AlphaFoldDB" id="A0A479ZW35"/>
<proteinExistence type="predicted"/>
<dbReference type="EMBL" id="BJCE01000037">
    <property type="protein sequence ID" value="GCL36422.1"/>
    <property type="molecule type" value="Genomic_DNA"/>
</dbReference>
<evidence type="ECO:0000313" key="2">
    <source>
        <dbReference type="Proteomes" id="UP000300142"/>
    </source>
</evidence>
<accession>A0A479ZW35</accession>
<evidence type="ECO:0008006" key="3">
    <source>
        <dbReference type="Google" id="ProtNLM"/>
    </source>
</evidence>
<dbReference type="Gene3D" id="3.90.320.10">
    <property type="match status" value="1"/>
</dbReference>
<dbReference type="InterPro" id="IPR011604">
    <property type="entry name" value="PDDEXK-like_dom_sf"/>
</dbReference>